<name>A0A508TS52_9BRAD</name>
<reference evidence="2" key="1">
    <citation type="submission" date="2019-02" db="EMBL/GenBank/DDBJ databases">
        <authorList>
            <person name="Pothier F.J."/>
        </authorList>
    </citation>
    <scope>NUCLEOTIDE SEQUENCE</scope>
    <source>
        <strain evidence="2">CI-1B</strain>
    </source>
</reference>
<evidence type="ECO:0000313" key="3">
    <source>
        <dbReference type="Proteomes" id="UP000328092"/>
    </source>
</evidence>
<dbReference type="OrthoDB" id="5458732at2"/>
<organism evidence="2 3">
    <name type="scientific">Bradyrhizobium ivorense</name>
    <dbReference type="NCBI Taxonomy" id="2511166"/>
    <lineage>
        <taxon>Bacteria</taxon>
        <taxon>Pseudomonadati</taxon>
        <taxon>Pseudomonadota</taxon>
        <taxon>Alphaproteobacteria</taxon>
        <taxon>Hyphomicrobiales</taxon>
        <taxon>Nitrobacteraceae</taxon>
        <taxon>Bradyrhizobium</taxon>
    </lineage>
</organism>
<protein>
    <recommendedName>
        <fullName evidence="1">Ribbon-helix-helix domain-containing protein</fullName>
    </recommendedName>
</protein>
<dbReference type="Gene3D" id="1.10.3990.20">
    <property type="entry name" value="protein bp1543"/>
    <property type="match status" value="1"/>
</dbReference>
<dbReference type="RefSeq" id="WP_139863428.1">
    <property type="nucleotide sequence ID" value="NZ_CAADFC020000028.1"/>
</dbReference>
<gene>
    <name evidence="2" type="ORF">CI1B_68600</name>
</gene>
<dbReference type="AlphaFoldDB" id="A0A508TS52"/>
<dbReference type="InterPro" id="IPR038268">
    <property type="entry name" value="RHH_sf"/>
</dbReference>
<sequence length="107" mass="12083">MCHLFAHQPQRDYESQTRSLRIDGHCTSIRLEMSFWDTLEEIAAKEGMTLAKFLTTLHNEVLDHHGEVNNFASLLRCSCLIYRAKANAPASVPEYRDSAAAIMDAAE</sequence>
<dbReference type="InterPro" id="IPR027373">
    <property type="entry name" value="RHH_dom"/>
</dbReference>
<proteinExistence type="predicted"/>
<dbReference type="Proteomes" id="UP000328092">
    <property type="component" value="Unassembled WGS sequence"/>
</dbReference>
<evidence type="ECO:0000259" key="1">
    <source>
        <dbReference type="Pfam" id="PF13467"/>
    </source>
</evidence>
<accession>A0A508TS52</accession>
<dbReference type="EMBL" id="CAADFC020000028">
    <property type="protein sequence ID" value="VIO77024.1"/>
    <property type="molecule type" value="Genomic_DNA"/>
</dbReference>
<feature type="domain" description="Ribbon-helix-helix" evidence="1">
    <location>
        <begin position="16"/>
        <end position="82"/>
    </location>
</feature>
<dbReference type="Pfam" id="PF13467">
    <property type="entry name" value="RHH_4"/>
    <property type="match status" value="1"/>
</dbReference>
<comment type="caution">
    <text evidence="2">The sequence shown here is derived from an EMBL/GenBank/DDBJ whole genome shotgun (WGS) entry which is preliminary data.</text>
</comment>
<keyword evidence="3" id="KW-1185">Reference proteome</keyword>
<evidence type="ECO:0000313" key="2">
    <source>
        <dbReference type="EMBL" id="VIO77024.1"/>
    </source>
</evidence>